<keyword evidence="2" id="KW-0732">Signal</keyword>
<evidence type="ECO:0000313" key="3">
    <source>
        <dbReference type="EMBL" id="KAF0377849.1"/>
    </source>
</evidence>
<evidence type="ECO:0000313" key="4">
    <source>
        <dbReference type="Proteomes" id="UP000439903"/>
    </source>
</evidence>
<name>A0A8H4A0Z2_GIGMA</name>
<organism evidence="3 4">
    <name type="scientific">Gigaspora margarita</name>
    <dbReference type="NCBI Taxonomy" id="4874"/>
    <lineage>
        <taxon>Eukaryota</taxon>
        <taxon>Fungi</taxon>
        <taxon>Fungi incertae sedis</taxon>
        <taxon>Mucoromycota</taxon>
        <taxon>Glomeromycotina</taxon>
        <taxon>Glomeromycetes</taxon>
        <taxon>Diversisporales</taxon>
        <taxon>Gigasporaceae</taxon>
        <taxon>Gigaspora</taxon>
    </lineage>
</organism>
<dbReference type="AlphaFoldDB" id="A0A8H4A0Z2"/>
<evidence type="ECO:0000256" key="1">
    <source>
        <dbReference type="SAM" id="MobiDB-lite"/>
    </source>
</evidence>
<evidence type="ECO:0000256" key="2">
    <source>
        <dbReference type="SAM" id="SignalP"/>
    </source>
</evidence>
<dbReference type="EMBL" id="WTPW01002539">
    <property type="protein sequence ID" value="KAF0377849.1"/>
    <property type="molecule type" value="Genomic_DNA"/>
</dbReference>
<sequence length="181" mass="19066">MKTYNNRISFILIISLAAILALVHTSEAACVNKAVYDQCSSLGNAQLNACYAKPNDFVCQCAAMKAIRNCYLQCPDDSDITNQGIAYQPAVDQVCGYASQQQTTSSPSAPTQPVMPAGPTNPMNPTTPTNSPQSSTSQPSSTQSSTQNGTQTGTKSSANSNNDGRQIFFAVILSIAALIMA</sequence>
<keyword evidence="4" id="KW-1185">Reference proteome</keyword>
<feature type="signal peptide" evidence="2">
    <location>
        <begin position="1"/>
        <end position="28"/>
    </location>
</feature>
<accession>A0A8H4A0Z2</accession>
<gene>
    <name evidence="3" type="ORF">F8M41_012509</name>
</gene>
<dbReference type="Proteomes" id="UP000439903">
    <property type="component" value="Unassembled WGS sequence"/>
</dbReference>
<dbReference type="OrthoDB" id="2507140at2759"/>
<reference evidence="3 4" key="1">
    <citation type="journal article" date="2019" name="Environ. Microbiol.">
        <title>At the nexus of three kingdoms: the genome of the mycorrhizal fungus Gigaspora margarita provides insights into plant, endobacterial and fungal interactions.</title>
        <authorList>
            <person name="Venice F."/>
            <person name="Ghignone S."/>
            <person name="Salvioli di Fossalunga A."/>
            <person name="Amselem J."/>
            <person name="Novero M."/>
            <person name="Xianan X."/>
            <person name="Sedzielewska Toro K."/>
            <person name="Morin E."/>
            <person name="Lipzen A."/>
            <person name="Grigoriev I.V."/>
            <person name="Henrissat B."/>
            <person name="Martin F.M."/>
            <person name="Bonfante P."/>
        </authorList>
    </citation>
    <scope>NUCLEOTIDE SEQUENCE [LARGE SCALE GENOMIC DNA]</scope>
    <source>
        <strain evidence="3 4">BEG34</strain>
    </source>
</reference>
<proteinExistence type="predicted"/>
<feature type="region of interest" description="Disordered" evidence="1">
    <location>
        <begin position="101"/>
        <end position="162"/>
    </location>
</feature>
<feature type="compositionally biased region" description="Low complexity" evidence="1">
    <location>
        <begin position="101"/>
        <end position="157"/>
    </location>
</feature>
<comment type="caution">
    <text evidence="3">The sequence shown here is derived from an EMBL/GenBank/DDBJ whole genome shotgun (WGS) entry which is preliminary data.</text>
</comment>
<protein>
    <submittedName>
        <fullName evidence="3">Gpi anchored serine-threonine rich protein</fullName>
    </submittedName>
</protein>
<feature type="chain" id="PRO_5034704615" evidence="2">
    <location>
        <begin position="29"/>
        <end position="181"/>
    </location>
</feature>